<dbReference type="RefSeq" id="WP_252675677.1">
    <property type="nucleotide sequence ID" value="NZ_JAMXHT010000001.1"/>
</dbReference>
<reference evidence="1" key="2">
    <citation type="journal article" date="2023" name="Front. Microbiol.">
        <title>Ralstonia chuxiongensis sp. nov., Ralstonia mojiangensis sp. nov., and Ralstonia soli sp. nov., isolated from tobacco fields, are three novel species in the family Burkholderiaceae.</title>
        <authorList>
            <person name="Lu C.H."/>
            <person name="Zhang Y.Y."/>
            <person name="Jiang N."/>
            <person name="Chen W."/>
            <person name="Shao X."/>
            <person name="Zhao Z.M."/>
            <person name="Lu W.L."/>
            <person name="Hu X."/>
            <person name="Xi Y.X."/>
            <person name="Zou S.Y."/>
            <person name="Wei Q.J."/>
            <person name="Lin Z.L."/>
            <person name="Gong L."/>
            <person name="Gai X.T."/>
            <person name="Zhang L.Q."/>
            <person name="Li J.Y."/>
            <person name="Jin Y."/>
            <person name="Xia Z.Y."/>
        </authorList>
    </citation>
    <scope>NUCLEOTIDE SEQUENCE</scope>
    <source>
        <strain evidence="1">21MJYT02-11</strain>
    </source>
</reference>
<evidence type="ECO:0000313" key="2">
    <source>
        <dbReference type="Proteomes" id="UP001162811"/>
    </source>
</evidence>
<gene>
    <name evidence="1" type="ORF">NG900_00615</name>
</gene>
<sequence>MATKNSELKNTCASIAGQIGRLLDETFSQLEALAASYREDLELLLETDGVIGARDLQPGKQRMVRALANAHPIVSSMGVVIDTGVTKALPHWVECIERGADGEIYTTKNGVIPWRGAFYDYLNADWMSLPREGHRRVAVGPYVDLDRYLLTLSCPIQTEERFLGVVVGDFLLDDFERLLAPLLSKVDVDGGVFNSEHRVLVSNSATFPVGELVATARLKGKRYPCGDVGWYVGIA</sequence>
<accession>A0ABT1AEE7</accession>
<proteinExistence type="predicted"/>
<organism evidence="1 2">
    <name type="scientific">Ralstonia soli</name>
    <dbReference type="NCBI Taxonomy" id="2953896"/>
    <lineage>
        <taxon>Bacteria</taxon>
        <taxon>Pseudomonadati</taxon>
        <taxon>Pseudomonadota</taxon>
        <taxon>Betaproteobacteria</taxon>
        <taxon>Burkholderiales</taxon>
        <taxon>Burkholderiaceae</taxon>
        <taxon>Ralstonia</taxon>
    </lineage>
</organism>
<dbReference type="Gene3D" id="3.30.450.20">
    <property type="entry name" value="PAS domain"/>
    <property type="match status" value="1"/>
</dbReference>
<keyword evidence="2" id="KW-1185">Reference proteome</keyword>
<comment type="caution">
    <text evidence="1">The sequence shown here is derived from an EMBL/GenBank/DDBJ whole genome shotgun (WGS) entry which is preliminary data.</text>
</comment>
<evidence type="ECO:0000313" key="1">
    <source>
        <dbReference type="EMBL" id="MCO5396694.1"/>
    </source>
</evidence>
<dbReference type="EMBL" id="JAMXHT010000001">
    <property type="protein sequence ID" value="MCO5396694.1"/>
    <property type="molecule type" value="Genomic_DNA"/>
</dbReference>
<protein>
    <recommendedName>
        <fullName evidence="3">Cache domain-containing protein</fullName>
    </recommendedName>
</protein>
<dbReference type="Proteomes" id="UP001162811">
    <property type="component" value="Unassembled WGS sequence"/>
</dbReference>
<reference evidence="1" key="1">
    <citation type="submission" date="2022-06" db="EMBL/GenBank/DDBJ databases">
        <authorList>
            <person name="Lu C.-H."/>
        </authorList>
    </citation>
    <scope>NUCLEOTIDE SEQUENCE</scope>
    <source>
        <strain evidence="1">21MJYT02-11</strain>
    </source>
</reference>
<evidence type="ECO:0008006" key="3">
    <source>
        <dbReference type="Google" id="ProtNLM"/>
    </source>
</evidence>
<name>A0ABT1AEE7_9RALS</name>